<dbReference type="EC" id="2.1.1.33" evidence="7"/>
<dbReference type="PANTHER" id="PTHR23417:SF14">
    <property type="entry name" value="PENTACOTRIPEPTIDE-REPEAT REGION OF PRORP DOMAIN-CONTAINING PROTEIN"/>
    <property type="match status" value="1"/>
</dbReference>
<dbReference type="Gene3D" id="3.40.50.150">
    <property type="entry name" value="Vaccinia Virus protein VP39"/>
    <property type="match status" value="1"/>
</dbReference>
<evidence type="ECO:0000256" key="4">
    <source>
        <dbReference type="ARBA" id="ARBA00022679"/>
    </source>
</evidence>
<evidence type="ECO:0000313" key="8">
    <source>
        <dbReference type="EMBL" id="MDA3613293.1"/>
    </source>
</evidence>
<keyword evidence="9" id="KW-1185">Reference proteome</keyword>
<evidence type="ECO:0000256" key="1">
    <source>
        <dbReference type="ARBA" id="ARBA00000142"/>
    </source>
</evidence>
<feature type="binding site" evidence="7">
    <location>
        <position position="152"/>
    </location>
    <ligand>
        <name>substrate</name>
    </ligand>
</feature>
<gene>
    <name evidence="7 8" type="primary">trmB</name>
    <name evidence="8" type="ORF">O3P16_00625</name>
</gene>
<dbReference type="NCBIfam" id="NF001080">
    <property type="entry name" value="PRK00121.2-2"/>
    <property type="match status" value="1"/>
</dbReference>
<dbReference type="InterPro" id="IPR003358">
    <property type="entry name" value="tRNA_(Gua-N-7)_MeTrfase_Trmb"/>
</dbReference>
<evidence type="ECO:0000256" key="6">
    <source>
        <dbReference type="ARBA" id="ARBA00022694"/>
    </source>
</evidence>
<keyword evidence="4 7" id="KW-0808">Transferase</keyword>
<comment type="similarity">
    <text evidence="7">Belongs to the class I-like SAM-binding methyltransferase superfamily. TrmB family.</text>
</comment>
<evidence type="ECO:0000313" key="9">
    <source>
        <dbReference type="Proteomes" id="UP001210231"/>
    </source>
</evidence>
<protein>
    <recommendedName>
        <fullName evidence="7">tRNA (guanine-N(7)-)-methyltransferase</fullName>
        <ecNumber evidence="7">2.1.1.33</ecNumber>
    </recommendedName>
    <alternativeName>
        <fullName evidence="7">tRNA (guanine(46)-N(7))-methyltransferase</fullName>
    </alternativeName>
    <alternativeName>
        <fullName evidence="7">tRNA(m7G46)-methyltransferase</fullName>
    </alternativeName>
</protein>
<dbReference type="Proteomes" id="UP001210231">
    <property type="component" value="Unassembled WGS sequence"/>
</dbReference>
<dbReference type="Pfam" id="PF02390">
    <property type="entry name" value="Methyltransf_4"/>
    <property type="match status" value="1"/>
</dbReference>
<keyword evidence="3 7" id="KW-0489">Methyltransferase</keyword>
<comment type="function">
    <text evidence="2 7">Catalyzes the formation of N(7)-methylguanine at position 46 (m7G46) in tRNA.</text>
</comment>
<comment type="caution">
    <text evidence="7">Lacks conserved residue(s) required for the propagation of feature annotation.</text>
</comment>
<dbReference type="RefSeq" id="WP_407029625.1">
    <property type="nucleotide sequence ID" value="NZ_JAQGEF010000001.1"/>
</dbReference>
<evidence type="ECO:0000256" key="7">
    <source>
        <dbReference type="HAMAP-Rule" id="MF_01057"/>
    </source>
</evidence>
<evidence type="ECO:0000256" key="2">
    <source>
        <dbReference type="ARBA" id="ARBA00003015"/>
    </source>
</evidence>
<comment type="caution">
    <text evidence="8">The sequence shown here is derived from an EMBL/GenBank/DDBJ whole genome shotgun (WGS) entry which is preliminary data.</text>
</comment>
<dbReference type="InterPro" id="IPR055361">
    <property type="entry name" value="tRNA_methyltr_TrmB_bact"/>
</dbReference>
<comment type="catalytic activity">
    <reaction evidence="1 7">
        <text>guanosine(46) in tRNA + S-adenosyl-L-methionine = N(7)-methylguanosine(46) in tRNA + S-adenosyl-L-homocysteine</text>
        <dbReference type="Rhea" id="RHEA:42708"/>
        <dbReference type="Rhea" id="RHEA-COMP:10188"/>
        <dbReference type="Rhea" id="RHEA-COMP:10189"/>
        <dbReference type="ChEBI" id="CHEBI:57856"/>
        <dbReference type="ChEBI" id="CHEBI:59789"/>
        <dbReference type="ChEBI" id="CHEBI:74269"/>
        <dbReference type="ChEBI" id="CHEBI:74480"/>
        <dbReference type="EC" id="2.1.1.33"/>
    </reaction>
</comment>
<feature type="binding site" evidence="7">
    <location>
        <begin position="192"/>
        <end position="195"/>
    </location>
    <ligand>
        <name>substrate</name>
    </ligand>
</feature>
<proteinExistence type="inferred from homology"/>
<organism evidence="8 9">
    <name type="scientific">Polluticaenibacter yanchengensis</name>
    <dbReference type="NCBI Taxonomy" id="3014562"/>
    <lineage>
        <taxon>Bacteria</taxon>
        <taxon>Pseudomonadati</taxon>
        <taxon>Bacteroidota</taxon>
        <taxon>Chitinophagia</taxon>
        <taxon>Chitinophagales</taxon>
        <taxon>Chitinophagaceae</taxon>
        <taxon>Polluticaenibacter</taxon>
    </lineage>
</organism>
<dbReference type="PROSITE" id="PS51625">
    <property type="entry name" value="SAM_MT_TRMB"/>
    <property type="match status" value="1"/>
</dbReference>
<dbReference type="InterPro" id="IPR029063">
    <property type="entry name" value="SAM-dependent_MTases_sf"/>
</dbReference>
<dbReference type="SUPFAM" id="SSF53335">
    <property type="entry name" value="S-adenosyl-L-methionine-dependent methyltransferases"/>
    <property type="match status" value="1"/>
</dbReference>
<feature type="binding site" evidence="7">
    <location>
        <position position="116"/>
    </location>
    <ligand>
        <name>S-adenosyl-L-methionine</name>
        <dbReference type="ChEBI" id="CHEBI:59789"/>
    </ligand>
</feature>
<dbReference type="PANTHER" id="PTHR23417">
    <property type="entry name" value="3-DEOXY-D-MANNO-OCTULOSONIC-ACID TRANSFERASE/TRNA GUANINE-N 7 - -METHYLTRANSFERASE"/>
    <property type="match status" value="1"/>
</dbReference>
<dbReference type="HAMAP" id="MF_01057">
    <property type="entry name" value="tRNA_methyltr_TrmB"/>
    <property type="match status" value="1"/>
</dbReference>
<keyword evidence="6 7" id="KW-0819">tRNA processing</keyword>
<name>A0ABT4UEP6_9BACT</name>
<feature type="binding site" evidence="7">
    <location>
        <position position="42"/>
    </location>
    <ligand>
        <name>S-adenosyl-L-methionine</name>
        <dbReference type="ChEBI" id="CHEBI:59789"/>
    </ligand>
</feature>
<comment type="pathway">
    <text evidence="7">tRNA modification; N(7)-methylguanine-tRNA biosynthesis.</text>
</comment>
<accession>A0ABT4UEP6</accession>
<feature type="binding site" evidence="7">
    <location>
        <position position="67"/>
    </location>
    <ligand>
        <name>S-adenosyl-L-methionine</name>
        <dbReference type="ChEBI" id="CHEBI:59789"/>
    </ligand>
</feature>
<reference evidence="8 9" key="1">
    <citation type="submission" date="2022-12" db="EMBL/GenBank/DDBJ databases">
        <title>Chitinophagaceae gen. sp. nov., a new member of the family Chitinophagaceae, isolated from soil in a chemical factory.</title>
        <authorList>
            <person name="Ke Z."/>
        </authorList>
    </citation>
    <scope>NUCLEOTIDE SEQUENCE [LARGE SCALE GENOMIC DNA]</scope>
    <source>
        <strain evidence="8 9">LY-5</strain>
    </source>
</reference>
<evidence type="ECO:0000256" key="5">
    <source>
        <dbReference type="ARBA" id="ARBA00022691"/>
    </source>
</evidence>
<dbReference type="EMBL" id="JAQGEF010000001">
    <property type="protein sequence ID" value="MDA3613293.1"/>
    <property type="molecule type" value="Genomic_DNA"/>
</dbReference>
<keyword evidence="5 7" id="KW-0949">S-adenosyl-L-methionine</keyword>
<sequence length="237" mass="27217">MGQKKLVRFAAIKTYEHVLENPENMPGQWAGFFGNDQPLVLELACGKGEYAVGLGQMYPGNNYLGVDVKGNRIYIGAKKALEQGLKNVGFLRTQIDRITTYFNPGEVSDIWLTFPDPQLRKGKYRKRLTHPAFLRKYQTFLKTDGHIHLKTDSTLLYNFTKRVIELYGCTILKDYDDVYAQATETELLNIKTHYEGLDIAQSGKIYFLKFRLPAVLDEAKDEILKQIVEENEIGRER</sequence>
<dbReference type="GO" id="GO:0008176">
    <property type="term" value="F:tRNA (guanine(46)-N7)-methyltransferase activity"/>
    <property type="evidence" value="ECO:0007669"/>
    <property type="project" value="UniProtKB-EC"/>
</dbReference>
<evidence type="ECO:0000256" key="3">
    <source>
        <dbReference type="ARBA" id="ARBA00022603"/>
    </source>
</evidence>